<feature type="transmembrane region" description="Helical" evidence="5">
    <location>
        <begin position="124"/>
        <end position="146"/>
    </location>
</feature>
<sequence length="179" mass="18297">MNASTLPPPAPTAARDLATPPVASGSVGGQGLKFVLIGSAGTLVQLGLYGSAADLIGAQIASALAWLISTLVTNAAHRAVTFGVRGHTRNRADQVVAFLTCLVGLLITSLVLTRISDADGPSGIMAILVVNSVVGAARFGGMRWWLSAAGQRFGTHVAAAVNAARGSWDQHRRLGGQPH</sequence>
<dbReference type="RefSeq" id="WP_157695376.1">
    <property type="nucleotide sequence ID" value="NZ_LT629710.1"/>
</dbReference>
<evidence type="ECO:0000259" key="6">
    <source>
        <dbReference type="Pfam" id="PF04138"/>
    </source>
</evidence>
<feature type="domain" description="GtrA/DPMS transmembrane" evidence="6">
    <location>
        <begin position="33"/>
        <end position="145"/>
    </location>
</feature>
<evidence type="ECO:0000256" key="3">
    <source>
        <dbReference type="ARBA" id="ARBA00022989"/>
    </source>
</evidence>
<dbReference type="OrthoDB" id="3736643at2"/>
<gene>
    <name evidence="7" type="ORF">SAMN04515671_2409</name>
</gene>
<name>A0A1H0NLS1_9ACTN</name>
<comment type="subcellular location">
    <subcellularLocation>
        <location evidence="1">Membrane</location>
        <topology evidence="1">Multi-pass membrane protein</topology>
    </subcellularLocation>
</comment>
<dbReference type="Proteomes" id="UP000198741">
    <property type="component" value="Chromosome I"/>
</dbReference>
<dbReference type="GO" id="GO:0016020">
    <property type="term" value="C:membrane"/>
    <property type="evidence" value="ECO:0007669"/>
    <property type="project" value="UniProtKB-SubCell"/>
</dbReference>
<dbReference type="Pfam" id="PF04138">
    <property type="entry name" value="GtrA_DPMS_TM"/>
    <property type="match status" value="1"/>
</dbReference>
<dbReference type="InterPro" id="IPR007267">
    <property type="entry name" value="GtrA_DPMS_TM"/>
</dbReference>
<evidence type="ECO:0000313" key="7">
    <source>
        <dbReference type="EMBL" id="SDO93702.1"/>
    </source>
</evidence>
<feature type="transmembrane region" description="Helical" evidence="5">
    <location>
        <begin position="95"/>
        <end position="112"/>
    </location>
</feature>
<keyword evidence="4 5" id="KW-0472">Membrane</keyword>
<evidence type="ECO:0000313" key="8">
    <source>
        <dbReference type="Proteomes" id="UP000198741"/>
    </source>
</evidence>
<dbReference type="AlphaFoldDB" id="A0A1H0NLS1"/>
<keyword evidence="8" id="KW-1185">Reference proteome</keyword>
<dbReference type="STRING" id="1090615.SAMN04515671_2409"/>
<dbReference type="GO" id="GO:0000271">
    <property type="term" value="P:polysaccharide biosynthetic process"/>
    <property type="evidence" value="ECO:0007669"/>
    <property type="project" value="InterPro"/>
</dbReference>
<evidence type="ECO:0000256" key="2">
    <source>
        <dbReference type="ARBA" id="ARBA00022692"/>
    </source>
</evidence>
<dbReference type="EMBL" id="LT629710">
    <property type="protein sequence ID" value="SDO93702.1"/>
    <property type="molecule type" value="Genomic_DNA"/>
</dbReference>
<feature type="transmembrane region" description="Helical" evidence="5">
    <location>
        <begin position="56"/>
        <end position="75"/>
    </location>
</feature>
<reference evidence="7 8" key="1">
    <citation type="submission" date="2016-10" db="EMBL/GenBank/DDBJ databases">
        <authorList>
            <person name="de Groot N.N."/>
        </authorList>
    </citation>
    <scope>NUCLEOTIDE SEQUENCE [LARGE SCALE GENOMIC DNA]</scope>
    <source>
        <strain evidence="8">P4-7,KCTC 19426,CECT 7604</strain>
    </source>
</reference>
<evidence type="ECO:0000256" key="1">
    <source>
        <dbReference type="ARBA" id="ARBA00004141"/>
    </source>
</evidence>
<evidence type="ECO:0000256" key="4">
    <source>
        <dbReference type="ARBA" id="ARBA00023136"/>
    </source>
</evidence>
<organism evidence="7 8">
    <name type="scientific">Nakamurella panacisegetis</name>
    <dbReference type="NCBI Taxonomy" id="1090615"/>
    <lineage>
        <taxon>Bacteria</taxon>
        <taxon>Bacillati</taxon>
        <taxon>Actinomycetota</taxon>
        <taxon>Actinomycetes</taxon>
        <taxon>Nakamurellales</taxon>
        <taxon>Nakamurellaceae</taxon>
        <taxon>Nakamurella</taxon>
    </lineage>
</organism>
<accession>A0A1H0NLS1</accession>
<proteinExistence type="predicted"/>
<keyword evidence="2 5" id="KW-0812">Transmembrane</keyword>
<keyword evidence="3 5" id="KW-1133">Transmembrane helix</keyword>
<protein>
    <submittedName>
        <fullName evidence="7">Putative flippase GtrA (Transmembrane translocase of bactoprenol-linked glucose)</fullName>
    </submittedName>
</protein>
<evidence type="ECO:0000256" key="5">
    <source>
        <dbReference type="SAM" id="Phobius"/>
    </source>
</evidence>